<sequence length="55" mass="6041">QRIHMKFTQLSMHNEALAQTLNGIPGARSNKKRAIEEINSSPVSAAKQHVVFTGP</sequence>
<gene>
    <name evidence="1" type="ORF">BaRGS_00018998</name>
</gene>
<accession>A0ABD0KS41</accession>
<reference evidence="1 2" key="1">
    <citation type="journal article" date="2023" name="Sci. Data">
        <title>Genome assembly of the Korean intertidal mud-creeper Batillaria attramentaria.</title>
        <authorList>
            <person name="Patra A.K."/>
            <person name="Ho P.T."/>
            <person name="Jun S."/>
            <person name="Lee S.J."/>
            <person name="Kim Y."/>
            <person name="Won Y.J."/>
        </authorList>
    </citation>
    <scope>NUCLEOTIDE SEQUENCE [LARGE SCALE GENOMIC DNA]</scope>
    <source>
        <strain evidence="1">Wonlab-2016</strain>
    </source>
</reference>
<proteinExistence type="predicted"/>
<comment type="caution">
    <text evidence="1">The sequence shown here is derived from an EMBL/GenBank/DDBJ whole genome shotgun (WGS) entry which is preliminary data.</text>
</comment>
<dbReference type="AlphaFoldDB" id="A0ABD0KS41"/>
<keyword evidence="2" id="KW-1185">Reference proteome</keyword>
<evidence type="ECO:0000313" key="2">
    <source>
        <dbReference type="Proteomes" id="UP001519460"/>
    </source>
</evidence>
<evidence type="ECO:0000313" key="1">
    <source>
        <dbReference type="EMBL" id="KAK7489816.1"/>
    </source>
</evidence>
<dbReference type="Proteomes" id="UP001519460">
    <property type="component" value="Unassembled WGS sequence"/>
</dbReference>
<organism evidence="1 2">
    <name type="scientific">Batillaria attramentaria</name>
    <dbReference type="NCBI Taxonomy" id="370345"/>
    <lineage>
        <taxon>Eukaryota</taxon>
        <taxon>Metazoa</taxon>
        <taxon>Spiralia</taxon>
        <taxon>Lophotrochozoa</taxon>
        <taxon>Mollusca</taxon>
        <taxon>Gastropoda</taxon>
        <taxon>Caenogastropoda</taxon>
        <taxon>Sorbeoconcha</taxon>
        <taxon>Cerithioidea</taxon>
        <taxon>Batillariidae</taxon>
        <taxon>Batillaria</taxon>
    </lineage>
</organism>
<protein>
    <submittedName>
        <fullName evidence="1">Uncharacterized protein</fullName>
    </submittedName>
</protein>
<feature type="non-terminal residue" evidence="1">
    <location>
        <position position="1"/>
    </location>
</feature>
<name>A0ABD0KS41_9CAEN</name>
<dbReference type="EMBL" id="JACVVK020000134">
    <property type="protein sequence ID" value="KAK7489816.1"/>
    <property type="molecule type" value="Genomic_DNA"/>
</dbReference>